<sequence length="344" mass="36330">MTAFARDSHQVERPRAALSSGSDSEDDDDFVPEAGPSRGTAKRSKPSDRRQVPSAAAGQASEDDSDDADSDAGDDAAEVPLPAGEEIDADELEALKREREELIAAAGGEDRLGKRRRLAPNIGETVAESKTANDEADALKAKAMAEWEAIKGSDTAREPKGEAATSTSSIVNASATPSASAGDDMVSVPTTYKFAGEVHVSTRLLRRSHPDAIKHLTTQTMSNATANSAPSTISSASSHPTAARPGTATAADRPRPAPPGPRRKKQSSLAALSASASSAKPTKLNTLEKSKLDWDSFKSDHSKLSQQELDELEHQTKGGGKGLGDMKGYLERSDFLDRVKNRTQ</sequence>
<dbReference type="Pfam" id="PF07572">
    <property type="entry name" value="BCNT"/>
    <property type="match status" value="1"/>
</dbReference>
<feature type="region of interest" description="Disordered" evidence="3">
    <location>
        <begin position="298"/>
        <end position="344"/>
    </location>
</feature>
<reference evidence="6" key="1">
    <citation type="journal article" date="2013" name="Genome Announc.">
        <title>Draft genome sequence of the basidiomycetous yeast-like fungus Pseudozyma hubeiensis SY62, which produces an abundant amount of the biosurfactant mannosylerythritol lipids.</title>
        <authorList>
            <person name="Konishi M."/>
            <person name="Hatada Y."/>
            <person name="Horiuchi J."/>
        </authorList>
    </citation>
    <scope>NUCLEOTIDE SEQUENCE [LARGE SCALE GENOMIC DNA]</scope>
    <source>
        <strain evidence="6">SY62</strain>
    </source>
</reference>
<dbReference type="AlphaFoldDB" id="R9P9N6"/>
<dbReference type="PANTHER" id="PTHR48407:SF1">
    <property type="entry name" value="CRANIOFACIAL DEVELOPMENT PROTEIN 1"/>
    <property type="match status" value="1"/>
</dbReference>
<keyword evidence="6" id="KW-1185">Reference proteome</keyword>
<feature type="compositionally biased region" description="Acidic residues" evidence="3">
    <location>
        <begin position="61"/>
        <end position="77"/>
    </location>
</feature>
<feature type="region of interest" description="Disordered" evidence="3">
    <location>
        <begin position="151"/>
        <end position="186"/>
    </location>
</feature>
<proteinExistence type="inferred from homology"/>
<gene>
    <name evidence="5" type="ORF">PHSY_005692</name>
</gene>
<dbReference type="PROSITE" id="PS51279">
    <property type="entry name" value="BCNT_C"/>
    <property type="match status" value="1"/>
</dbReference>
<evidence type="ECO:0000313" key="5">
    <source>
        <dbReference type="EMBL" id="GAC98103.1"/>
    </source>
</evidence>
<dbReference type="InterPro" id="IPR027124">
    <property type="entry name" value="Swc5/CFDP1/2"/>
</dbReference>
<evidence type="ECO:0000256" key="2">
    <source>
        <dbReference type="ARBA" id="ARBA00019138"/>
    </source>
</evidence>
<feature type="compositionally biased region" description="Polar residues" evidence="3">
    <location>
        <begin position="164"/>
        <end position="179"/>
    </location>
</feature>
<evidence type="ECO:0000259" key="4">
    <source>
        <dbReference type="PROSITE" id="PS51279"/>
    </source>
</evidence>
<dbReference type="PANTHER" id="PTHR48407">
    <property type="entry name" value="CRANIOFACIAL DEVELOPMENT PROTEIN 1"/>
    <property type="match status" value="1"/>
</dbReference>
<dbReference type="Proteomes" id="UP000014071">
    <property type="component" value="Unassembled WGS sequence"/>
</dbReference>
<protein>
    <recommendedName>
        <fullName evidence="2">SWR1-complex protein 5</fullName>
    </recommendedName>
</protein>
<feature type="compositionally biased region" description="Basic and acidic residues" evidence="3">
    <location>
        <begin position="151"/>
        <end position="161"/>
    </location>
</feature>
<evidence type="ECO:0000313" key="6">
    <source>
        <dbReference type="Proteomes" id="UP000014071"/>
    </source>
</evidence>
<dbReference type="HOGENOM" id="CLU_918668_0_0_1"/>
<feature type="domain" description="BCNT-C" evidence="4">
    <location>
        <begin position="263"/>
        <end position="344"/>
    </location>
</feature>
<dbReference type="STRING" id="1305764.R9P9N6"/>
<dbReference type="RefSeq" id="XP_012191690.1">
    <property type="nucleotide sequence ID" value="XM_012336300.1"/>
</dbReference>
<dbReference type="EMBL" id="DF238815">
    <property type="protein sequence ID" value="GAC98103.1"/>
    <property type="molecule type" value="Genomic_DNA"/>
</dbReference>
<comment type="similarity">
    <text evidence="1">Belongs to the SWC5 family.</text>
</comment>
<feature type="compositionally biased region" description="Basic and acidic residues" evidence="3">
    <location>
        <begin position="1"/>
        <end position="15"/>
    </location>
</feature>
<evidence type="ECO:0000256" key="3">
    <source>
        <dbReference type="SAM" id="MobiDB-lite"/>
    </source>
</evidence>
<dbReference type="GO" id="GO:0000812">
    <property type="term" value="C:Swr1 complex"/>
    <property type="evidence" value="ECO:0007669"/>
    <property type="project" value="TreeGrafter"/>
</dbReference>
<organism evidence="5 6">
    <name type="scientific">Pseudozyma hubeiensis (strain SY62)</name>
    <name type="common">Yeast</name>
    <dbReference type="NCBI Taxonomy" id="1305764"/>
    <lineage>
        <taxon>Eukaryota</taxon>
        <taxon>Fungi</taxon>
        <taxon>Dikarya</taxon>
        <taxon>Basidiomycota</taxon>
        <taxon>Ustilaginomycotina</taxon>
        <taxon>Ustilaginomycetes</taxon>
        <taxon>Ustilaginales</taxon>
        <taxon>Ustilaginaceae</taxon>
        <taxon>Pseudozyma</taxon>
    </lineage>
</organism>
<accession>R9P9N6</accession>
<dbReference type="InterPro" id="IPR011421">
    <property type="entry name" value="BCNT-C"/>
</dbReference>
<evidence type="ECO:0000256" key="1">
    <source>
        <dbReference type="ARBA" id="ARBA00010465"/>
    </source>
</evidence>
<name>R9P9N6_PSEHS</name>
<feature type="compositionally biased region" description="Low complexity" evidence="3">
    <location>
        <begin position="222"/>
        <end position="251"/>
    </location>
</feature>
<dbReference type="OrthoDB" id="445677at2759"/>
<feature type="compositionally biased region" description="Low complexity" evidence="3">
    <location>
        <begin position="267"/>
        <end position="279"/>
    </location>
</feature>
<dbReference type="GeneID" id="24110969"/>
<feature type="region of interest" description="Disordered" evidence="3">
    <location>
        <begin position="1"/>
        <end position="95"/>
    </location>
</feature>
<dbReference type="eggNOG" id="KOG4776">
    <property type="taxonomic scope" value="Eukaryota"/>
</dbReference>
<feature type="compositionally biased region" description="Basic and acidic residues" evidence="3">
    <location>
        <begin position="328"/>
        <end position="344"/>
    </location>
</feature>
<feature type="region of interest" description="Disordered" evidence="3">
    <location>
        <begin position="203"/>
        <end position="285"/>
    </location>
</feature>